<accession>A0ABP9J5E7</accession>
<proteinExistence type="predicted"/>
<gene>
    <name evidence="1" type="ORF">GCM10023335_50970</name>
</gene>
<comment type="caution">
    <text evidence="1">The sequence shown here is derived from an EMBL/GenBank/DDBJ whole genome shotgun (WGS) entry which is preliminary data.</text>
</comment>
<evidence type="ECO:0000313" key="1">
    <source>
        <dbReference type="EMBL" id="GAA5020790.1"/>
    </source>
</evidence>
<dbReference type="EMBL" id="BAABKB010000021">
    <property type="protein sequence ID" value="GAA5020790.1"/>
    <property type="molecule type" value="Genomic_DNA"/>
</dbReference>
<protein>
    <submittedName>
        <fullName evidence="1">Uncharacterized protein</fullName>
    </submittedName>
</protein>
<name>A0ABP9J5E7_9ACTN</name>
<sequence length="74" mass="7947">MNSEVPMAKTAMASRYNGKGIEWLRGEEKHEKVVSSPRSAPTGVLVRPRNAAGRQNYELGVLGADGVTESPHLG</sequence>
<keyword evidence="2" id="KW-1185">Reference proteome</keyword>
<organism evidence="1 2">
    <name type="scientific">Streptomyces siamensis</name>
    <dbReference type="NCBI Taxonomy" id="1274986"/>
    <lineage>
        <taxon>Bacteria</taxon>
        <taxon>Bacillati</taxon>
        <taxon>Actinomycetota</taxon>
        <taxon>Actinomycetes</taxon>
        <taxon>Kitasatosporales</taxon>
        <taxon>Streptomycetaceae</taxon>
        <taxon>Streptomyces</taxon>
    </lineage>
</organism>
<dbReference type="Proteomes" id="UP001501759">
    <property type="component" value="Unassembled WGS sequence"/>
</dbReference>
<reference evidence="2" key="1">
    <citation type="journal article" date="2019" name="Int. J. Syst. Evol. Microbiol.">
        <title>The Global Catalogue of Microorganisms (GCM) 10K type strain sequencing project: providing services to taxonomists for standard genome sequencing and annotation.</title>
        <authorList>
            <consortium name="The Broad Institute Genomics Platform"/>
            <consortium name="The Broad Institute Genome Sequencing Center for Infectious Disease"/>
            <person name="Wu L."/>
            <person name="Ma J."/>
        </authorList>
    </citation>
    <scope>NUCLEOTIDE SEQUENCE [LARGE SCALE GENOMIC DNA]</scope>
    <source>
        <strain evidence="2">JCM 18409</strain>
    </source>
</reference>
<evidence type="ECO:0000313" key="2">
    <source>
        <dbReference type="Proteomes" id="UP001501759"/>
    </source>
</evidence>